<dbReference type="InterPro" id="IPR004468">
    <property type="entry name" value="CTP_synthase"/>
</dbReference>
<evidence type="ECO:0000259" key="1">
    <source>
        <dbReference type="Pfam" id="PF06418"/>
    </source>
</evidence>
<dbReference type="Proteomes" id="UP000272942">
    <property type="component" value="Unassembled WGS sequence"/>
</dbReference>
<accession>A0A183AXA8</accession>
<dbReference type="GO" id="GO:0042802">
    <property type="term" value="F:identical protein binding"/>
    <property type="evidence" value="ECO:0007669"/>
    <property type="project" value="TreeGrafter"/>
</dbReference>
<dbReference type="OrthoDB" id="1739076at2759"/>
<protein>
    <submittedName>
        <fullName evidence="4">CTP_synth_N domain-containing protein</fullName>
    </submittedName>
</protein>
<dbReference type="AlphaFoldDB" id="A0A183AXA8"/>
<dbReference type="EMBL" id="UZAN01051133">
    <property type="protein sequence ID" value="VDP88706.1"/>
    <property type="molecule type" value="Genomic_DNA"/>
</dbReference>
<feature type="domain" description="CTP synthase N-terminal" evidence="1">
    <location>
        <begin position="17"/>
        <end position="151"/>
    </location>
</feature>
<dbReference type="Gene3D" id="3.40.50.300">
    <property type="entry name" value="P-loop containing nucleotide triphosphate hydrolases"/>
    <property type="match status" value="1"/>
</dbReference>
<dbReference type="GO" id="GO:0006241">
    <property type="term" value="P:CTP biosynthetic process"/>
    <property type="evidence" value="ECO:0007669"/>
    <property type="project" value="TreeGrafter"/>
</dbReference>
<dbReference type="PANTHER" id="PTHR11550">
    <property type="entry name" value="CTP SYNTHASE"/>
    <property type="match status" value="1"/>
</dbReference>
<evidence type="ECO:0000313" key="4">
    <source>
        <dbReference type="WBParaSite" id="ECPE_0001162801-mRNA-1"/>
    </source>
</evidence>
<dbReference type="GO" id="GO:0003883">
    <property type="term" value="F:CTP synthase activity"/>
    <property type="evidence" value="ECO:0007669"/>
    <property type="project" value="InterPro"/>
</dbReference>
<dbReference type="GO" id="GO:0005737">
    <property type="term" value="C:cytoplasm"/>
    <property type="evidence" value="ECO:0007669"/>
    <property type="project" value="TreeGrafter"/>
</dbReference>
<dbReference type="Pfam" id="PF06418">
    <property type="entry name" value="CTP_synth_N"/>
    <property type="match status" value="1"/>
</dbReference>
<dbReference type="WBParaSite" id="ECPE_0001162801-mRNA-1">
    <property type="protein sequence ID" value="ECPE_0001162801-mRNA-1"/>
    <property type="gene ID" value="ECPE_0001162801"/>
</dbReference>
<sequence length="218" mass="24316">MQWVADVARVPVDDTGSSPEVCIIELGGTIGDIESMPFVEAFRQMLFRVGSSNFCCVHVSLVPQLSTVGEPKTKPTQASVRELRACGLHPDLLMCRCTSPLPKNVIDKISLFSQVPTDHVITVVDARDLYEVPILLDKQKLCDLLLNHFNLSPKLKVEYPILGKWKALTRRLQGASKTIQVALVGKYTKLNDAYLSVLKPAPCQRIRPWKAARCRVYT</sequence>
<dbReference type="InterPro" id="IPR017456">
    <property type="entry name" value="CTP_synthase_N"/>
</dbReference>
<keyword evidence="3" id="KW-1185">Reference proteome</keyword>
<gene>
    <name evidence="2" type="ORF">ECPE_LOCUS11593</name>
</gene>
<evidence type="ECO:0000313" key="2">
    <source>
        <dbReference type="EMBL" id="VDP88706.1"/>
    </source>
</evidence>
<name>A0A183AXA8_9TREM</name>
<reference evidence="2 3" key="2">
    <citation type="submission" date="2018-11" db="EMBL/GenBank/DDBJ databases">
        <authorList>
            <consortium name="Pathogen Informatics"/>
        </authorList>
    </citation>
    <scope>NUCLEOTIDE SEQUENCE [LARGE SCALE GENOMIC DNA]</scope>
    <source>
        <strain evidence="2 3">Egypt</strain>
    </source>
</reference>
<dbReference type="SUPFAM" id="SSF52540">
    <property type="entry name" value="P-loop containing nucleoside triphosphate hydrolases"/>
    <property type="match status" value="1"/>
</dbReference>
<dbReference type="GO" id="GO:0019856">
    <property type="term" value="P:pyrimidine nucleobase biosynthetic process"/>
    <property type="evidence" value="ECO:0007669"/>
    <property type="project" value="TreeGrafter"/>
</dbReference>
<dbReference type="GO" id="GO:0097268">
    <property type="term" value="C:cytoophidium"/>
    <property type="evidence" value="ECO:0007669"/>
    <property type="project" value="TreeGrafter"/>
</dbReference>
<dbReference type="PANTHER" id="PTHR11550:SF0">
    <property type="entry name" value="CTP SYNTHASE-RELATED"/>
    <property type="match status" value="1"/>
</dbReference>
<reference evidence="4" key="1">
    <citation type="submission" date="2016-06" db="UniProtKB">
        <authorList>
            <consortium name="WormBaseParasite"/>
        </authorList>
    </citation>
    <scope>IDENTIFICATION</scope>
</reference>
<organism evidence="4">
    <name type="scientific">Echinostoma caproni</name>
    <dbReference type="NCBI Taxonomy" id="27848"/>
    <lineage>
        <taxon>Eukaryota</taxon>
        <taxon>Metazoa</taxon>
        <taxon>Spiralia</taxon>
        <taxon>Lophotrochozoa</taxon>
        <taxon>Platyhelminthes</taxon>
        <taxon>Trematoda</taxon>
        <taxon>Digenea</taxon>
        <taxon>Plagiorchiida</taxon>
        <taxon>Echinostomata</taxon>
        <taxon>Echinostomatoidea</taxon>
        <taxon>Echinostomatidae</taxon>
        <taxon>Echinostoma</taxon>
    </lineage>
</organism>
<proteinExistence type="predicted"/>
<evidence type="ECO:0000313" key="3">
    <source>
        <dbReference type="Proteomes" id="UP000272942"/>
    </source>
</evidence>
<dbReference type="InterPro" id="IPR027417">
    <property type="entry name" value="P-loop_NTPase"/>
</dbReference>